<dbReference type="GO" id="GO:0004553">
    <property type="term" value="F:hydrolase activity, hydrolyzing O-glycosyl compounds"/>
    <property type="evidence" value="ECO:0007669"/>
    <property type="project" value="InterPro"/>
</dbReference>
<dbReference type="Pfam" id="PF02922">
    <property type="entry name" value="CBM_48"/>
    <property type="match status" value="1"/>
</dbReference>
<feature type="domain" description="Glycosyl hydrolase family 13 catalytic" evidence="2">
    <location>
        <begin position="172"/>
        <end position="563"/>
    </location>
</feature>
<dbReference type="CDD" id="cd02860">
    <property type="entry name" value="E_set_Pullulanase"/>
    <property type="match status" value="1"/>
</dbReference>
<gene>
    <name evidence="3" type="primary">pulA</name>
    <name evidence="3" type="ORF">CL176_01770</name>
</gene>
<evidence type="ECO:0000313" key="4">
    <source>
        <dbReference type="Proteomes" id="UP000263232"/>
    </source>
</evidence>
<evidence type="ECO:0000256" key="1">
    <source>
        <dbReference type="ARBA" id="ARBA00008061"/>
    </source>
</evidence>
<reference evidence="3 4" key="1">
    <citation type="submission" date="2017-09" db="EMBL/GenBank/DDBJ databases">
        <title>Complete genome sequence of Oxytococcus suis strain ZY16052.</title>
        <authorList>
            <person name="Li F."/>
        </authorList>
    </citation>
    <scope>NUCLEOTIDE SEQUENCE [LARGE SCALE GENOMIC DNA]</scope>
    <source>
        <strain evidence="3 4">ZY16052</strain>
    </source>
</reference>
<dbReference type="SMART" id="SM00642">
    <property type="entry name" value="Aamy"/>
    <property type="match status" value="1"/>
</dbReference>
<dbReference type="InterPro" id="IPR013783">
    <property type="entry name" value="Ig-like_fold"/>
</dbReference>
<dbReference type="InterPro" id="IPR006047">
    <property type="entry name" value="GH13_cat_dom"/>
</dbReference>
<dbReference type="Proteomes" id="UP000263232">
    <property type="component" value="Chromosome"/>
</dbReference>
<organism evidence="3 4">
    <name type="scientific">Suicoccus acidiformans</name>
    <dbReference type="NCBI Taxonomy" id="2036206"/>
    <lineage>
        <taxon>Bacteria</taxon>
        <taxon>Bacillati</taxon>
        <taxon>Bacillota</taxon>
        <taxon>Bacilli</taxon>
        <taxon>Lactobacillales</taxon>
        <taxon>Aerococcaceae</taxon>
        <taxon>Suicoccus</taxon>
    </lineage>
</organism>
<dbReference type="CDD" id="cd11341">
    <property type="entry name" value="AmyAc_Pullulanase_LD-like"/>
    <property type="match status" value="1"/>
</dbReference>
<proteinExistence type="inferred from homology"/>
<accession>A0A347WIE0</accession>
<dbReference type="GO" id="GO:0005975">
    <property type="term" value="P:carbohydrate metabolic process"/>
    <property type="evidence" value="ECO:0007669"/>
    <property type="project" value="InterPro"/>
</dbReference>
<comment type="similarity">
    <text evidence="1">Belongs to the glycosyl hydrolase 13 family.</text>
</comment>
<dbReference type="OrthoDB" id="9761875at2"/>
<evidence type="ECO:0000259" key="2">
    <source>
        <dbReference type="SMART" id="SM00642"/>
    </source>
</evidence>
<protein>
    <submittedName>
        <fullName evidence="3">Type I pullulanase</fullName>
    </submittedName>
</protein>
<dbReference type="NCBIfam" id="TIGR02104">
    <property type="entry name" value="pulA_typeI"/>
    <property type="match status" value="1"/>
</dbReference>
<keyword evidence="4" id="KW-1185">Reference proteome</keyword>
<dbReference type="InterPro" id="IPR004193">
    <property type="entry name" value="Glyco_hydro_13_N"/>
</dbReference>
<sequence>MRVIEGEGELFMRYQQPEVLPNHRRIIRNREVIERYSREDYVTLFKQYHGQLGAIYTEEGTEFKLWAPTASQVELLIYESNYGPLVESYVMEKSETEALWSYYLPGDQHGLTYRYRLIFVGGMVNTSVDPYSKAVTVNGARSVVLNLEKTNPEGWGERMAPFEDQSQAIIYEAHVRDFTVSNSSSIINKGKFLGVIEEGAVNDYGSPAGLDYLKELGVTHVEFLPMFDFQTVDETVYKPTQYNWGYDPLNYNAPEGSYATDAYNPEVRIRELKAMIKKLHDAGIRVIMDVVYNHVYEVEQHSLHLTVPGYFFRYNEEGEFTNGTGVGNDTASERPMFRKYIVDSVTYWAEEFHIDGFRFDLMGIHDIVTMNEVRKSLDEIDPTIMLFGEGWNLYTPLAEHEVANQNNAHVMPRIGQFNDGIREALKGNDFDPQARGFINGAWYMEQSLISNFMAALDLRSYIEPTQLIQYVEAHDNYTLYDRLKAADPGLDEETIVKRHELASTIILLAQGIPFIHAGQEFLRSKQGVRDSYNSPDHINEIDWNRQETYRHSVNLVKNLIQLRKQEPLLHLSSYEDIRQVMDVKNNAFQLVVLTYRSEDYNLLIAFNARESAAPVHLEEGRYIYKLYDGQVFLDDEHEVEDSHTIYVPPYTGMVLKQFTH</sequence>
<dbReference type="AlphaFoldDB" id="A0A347WIE0"/>
<dbReference type="Gene3D" id="2.60.40.10">
    <property type="entry name" value="Immunoglobulins"/>
    <property type="match status" value="1"/>
</dbReference>
<dbReference type="InterPro" id="IPR014756">
    <property type="entry name" value="Ig_E-set"/>
</dbReference>
<dbReference type="Pfam" id="PF00128">
    <property type="entry name" value="Alpha-amylase"/>
    <property type="match status" value="2"/>
</dbReference>
<dbReference type="SUPFAM" id="SSF81296">
    <property type="entry name" value="E set domains"/>
    <property type="match status" value="1"/>
</dbReference>
<dbReference type="Gene3D" id="3.20.20.80">
    <property type="entry name" value="Glycosidases"/>
    <property type="match status" value="1"/>
</dbReference>
<dbReference type="PANTHER" id="PTHR43002">
    <property type="entry name" value="GLYCOGEN DEBRANCHING ENZYME"/>
    <property type="match status" value="1"/>
</dbReference>
<dbReference type="InterPro" id="IPR017853">
    <property type="entry name" value="GH"/>
</dbReference>
<name>A0A347WIE0_9LACT</name>
<dbReference type="SUPFAM" id="SSF51445">
    <property type="entry name" value="(Trans)glycosidases"/>
    <property type="match status" value="1"/>
</dbReference>
<dbReference type="InterPro" id="IPR011840">
    <property type="entry name" value="PulA_typeI"/>
</dbReference>
<evidence type="ECO:0000313" key="3">
    <source>
        <dbReference type="EMBL" id="AXY24847.1"/>
    </source>
</evidence>
<dbReference type="EMBL" id="CP023434">
    <property type="protein sequence ID" value="AXY24847.1"/>
    <property type="molecule type" value="Genomic_DNA"/>
</dbReference>
<dbReference type="KEGG" id="abae:CL176_01770"/>